<sequence length="77" mass="8631">MLALHSALRRRGIAAMEGDLPGSVCVEYAGRRVMVRYVDRRWWRPMPGEPDVTVPVARSGDEDVLARDLVAELLGRL</sequence>
<comment type="caution">
    <text evidence="1">The sequence shown here is derived from an EMBL/GenBank/DDBJ whole genome shotgun (WGS) entry which is preliminary data.</text>
</comment>
<organism evidence="1 2">
    <name type="scientific">Nocardiopsis lambiniae</name>
    <dbReference type="NCBI Taxonomy" id="3075539"/>
    <lineage>
        <taxon>Bacteria</taxon>
        <taxon>Bacillati</taxon>
        <taxon>Actinomycetota</taxon>
        <taxon>Actinomycetes</taxon>
        <taxon>Streptosporangiales</taxon>
        <taxon>Nocardiopsidaceae</taxon>
        <taxon>Nocardiopsis</taxon>
    </lineage>
</organism>
<accession>A0ABU2MBP2</accession>
<dbReference type="RefSeq" id="WP_311512689.1">
    <property type="nucleotide sequence ID" value="NZ_JAVREP010000011.1"/>
</dbReference>
<proteinExistence type="predicted"/>
<dbReference type="Proteomes" id="UP001183390">
    <property type="component" value="Unassembled WGS sequence"/>
</dbReference>
<reference evidence="2" key="1">
    <citation type="submission" date="2023-07" db="EMBL/GenBank/DDBJ databases">
        <title>30 novel species of actinomycetes from the DSMZ collection.</title>
        <authorList>
            <person name="Nouioui I."/>
        </authorList>
    </citation>
    <scope>NUCLEOTIDE SEQUENCE [LARGE SCALE GENOMIC DNA]</scope>
    <source>
        <strain evidence="2">DSM 44743</strain>
    </source>
</reference>
<evidence type="ECO:0000313" key="2">
    <source>
        <dbReference type="Proteomes" id="UP001183390"/>
    </source>
</evidence>
<protein>
    <recommendedName>
        <fullName evidence="3">DUF3037 domain-containing protein</fullName>
    </recommendedName>
</protein>
<dbReference type="EMBL" id="JAVREP010000011">
    <property type="protein sequence ID" value="MDT0330104.1"/>
    <property type="molecule type" value="Genomic_DNA"/>
</dbReference>
<evidence type="ECO:0008006" key="3">
    <source>
        <dbReference type="Google" id="ProtNLM"/>
    </source>
</evidence>
<evidence type="ECO:0000313" key="1">
    <source>
        <dbReference type="EMBL" id="MDT0330104.1"/>
    </source>
</evidence>
<keyword evidence="2" id="KW-1185">Reference proteome</keyword>
<gene>
    <name evidence="1" type="ORF">RM479_16955</name>
</gene>
<name>A0ABU2MBP2_9ACTN</name>